<dbReference type="Gene3D" id="2.30.30.40">
    <property type="entry name" value="SH3 Domains"/>
    <property type="match status" value="2"/>
</dbReference>
<dbReference type="PANTHER" id="PTHR19879:SF9">
    <property type="entry name" value="TRANSCRIPTION INITIATION FACTOR TFIID SUBUNIT 5"/>
    <property type="match status" value="1"/>
</dbReference>
<dbReference type="InterPro" id="IPR001680">
    <property type="entry name" value="WD40_rpt"/>
</dbReference>
<dbReference type="EMBL" id="CP062983">
    <property type="protein sequence ID" value="QPC82886.1"/>
    <property type="molecule type" value="Genomic_DNA"/>
</dbReference>
<dbReference type="Pfam" id="PF00400">
    <property type="entry name" value="WD40"/>
    <property type="match status" value="1"/>
</dbReference>
<proteinExistence type="predicted"/>
<gene>
    <name evidence="4" type="ORF">G4Y79_00510</name>
</gene>
<dbReference type="KEGG" id="pmet:G4Y79_00510"/>
<evidence type="ECO:0000259" key="3">
    <source>
        <dbReference type="Pfam" id="PF08239"/>
    </source>
</evidence>
<evidence type="ECO:0000256" key="1">
    <source>
        <dbReference type="PROSITE-ProRule" id="PRU00221"/>
    </source>
</evidence>
<reference evidence="4 5" key="1">
    <citation type="submission" date="2020-02" db="EMBL/GenBank/DDBJ databases">
        <authorList>
            <person name="Zheng R.K."/>
            <person name="Sun C.M."/>
        </authorList>
    </citation>
    <scope>NUCLEOTIDE SEQUENCE [LARGE SCALE GENOMIC DNA]</scope>
    <source>
        <strain evidence="5">rifampicinis</strain>
    </source>
</reference>
<dbReference type="PANTHER" id="PTHR19879">
    <property type="entry name" value="TRANSCRIPTION INITIATION FACTOR TFIID"/>
    <property type="match status" value="1"/>
</dbReference>
<feature type="repeat" description="WD" evidence="1">
    <location>
        <begin position="670"/>
        <end position="711"/>
    </location>
</feature>
<name>A0A7S8E9K1_9CHLR</name>
<keyword evidence="2" id="KW-0732">Signal</keyword>
<dbReference type="Gene3D" id="2.130.10.10">
    <property type="entry name" value="YVTN repeat-like/Quinoprotein amine dehydrogenase"/>
    <property type="match status" value="2"/>
</dbReference>
<organism evidence="4 5">
    <name type="scientific">Phototrophicus methaneseepsis</name>
    <dbReference type="NCBI Taxonomy" id="2710758"/>
    <lineage>
        <taxon>Bacteria</taxon>
        <taxon>Bacillati</taxon>
        <taxon>Chloroflexota</taxon>
        <taxon>Candidatus Thermofontia</taxon>
        <taxon>Phototrophicales</taxon>
        <taxon>Phototrophicaceae</taxon>
        <taxon>Phototrophicus</taxon>
    </lineage>
</organism>
<dbReference type="AlphaFoldDB" id="A0A7S8E9K1"/>
<protein>
    <recommendedName>
        <fullName evidence="3">SH3b domain-containing protein</fullName>
    </recommendedName>
</protein>
<sequence length="756" mass="79361">MKKKVILLGIVGMLLALFAGTSAAQTAPDAVREAAIVAAQNALNTTERPSDWRWTFLASQSTTALGCGLVTGTPLPNAMSAYAFDITFTTGVYRVHVSADAEYVQLCDEKFSAAQIESTPEGTPTVPSCIVNVSAALATVYQLPSEDAAVLASVGSGSAMMAYGRSSDSTWYQVAIPNSDSLGWVSLDSITAPFACQQLPVKASVAGDSTTGSQACFLVPASTYSNVRTQPTTDSEQVGSIFEGTTWQVYARNGESTWYYIEPGWVASSVVTLQGSCNAIPVNVELVGAGTSQAVATPISPTPLAVGLTTGIPTDAVCPASFTDYMAPRIRVGQATARVVSGGIPNRLREQPNTQGSQIGQVNPGRTIDRVLNGPACVDGYVWWLVEVDGVTGWTAESSFADEDYYLEPVGGAATPQVAETPIPDEVPHMALEINGTGIAMTTTDSRVLVALSAPVDGTSTQPPQLLLYDVPEDMATDPIVPEVIESEEITALGTLPNDVFAVVTADGTLNIYDTSSTARFEGIETDADDLISALSFNSTGSIMLLPACATTDDEGTCTQGRIDLWDAVEGTVIRRQPAHTTVPTVLFSPNDQVIASVGPDGVQFWDLQTGGFLGAVASMTNSATYDITFSPDGSQLLYGTCQIDEEGTCIDGRVVTIDPNTFEATDTTFADHSDAVSAVAFSPDGDLWASASVDGSIFVYDAATNERLYTLAEEGVVPVDIAFTGAEGHTLAVLGLSLGDAPINYLTFWQLDVIE</sequence>
<dbReference type="SUPFAM" id="SSF50998">
    <property type="entry name" value="Quinoprotein alcohol dehydrogenase-like"/>
    <property type="match status" value="1"/>
</dbReference>
<accession>A0A7S8E9K1</accession>
<evidence type="ECO:0000313" key="5">
    <source>
        <dbReference type="Proteomes" id="UP000594468"/>
    </source>
</evidence>
<dbReference type="RefSeq" id="WP_195170955.1">
    <property type="nucleotide sequence ID" value="NZ_CP062983.1"/>
</dbReference>
<evidence type="ECO:0000313" key="4">
    <source>
        <dbReference type="EMBL" id="QPC82886.1"/>
    </source>
</evidence>
<keyword evidence="5" id="KW-1185">Reference proteome</keyword>
<feature type="domain" description="SH3b" evidence="3">
    <location>
        <begin position="226"/>
        <end position="271"/>
    </location>
</feature>
<dbReference type="PROSITE" id="PS50294">
    <property type="entry name" value="WD_REPEATS_REGION"/>
    <property type="match status" value="1"/>
</dbReference>
<feature type="signal peptide" evidence="2">
    <location>
        <begin position="1"/>
        <end position="24"/>
    </location>
</feature>
<dbReference type="Pfam" id="PF08239">
    <property type="entry name" value="SH3_3"/>
    <property type="match status" value="1"/>
</dbReference>
<dbReference type="Proteomes" id="UP000594468">
    <property type="component" value="Chromosome"/>
</dbReference>
<keyword evidence="1" id="KW-0853">WD repeat</keyword>
<feature type="chain" id="PRO_5032568523" description="SH3b domain-containing protein" evidence="2">
    <location>
        <begin position="25"/>
        <end position="756"/>
    </location>
</feature>
<dbReference type="InterPro" id="IPR015943">
    <property type="entry name" value="WD40/YVTN_repeat-like_dom_sf"/>
</dbReference>
<dbReference type="InterPro" id="IPR003646">
    <property type="entry name" value="SH3-like_bac-type"/>
</dbReference>
<dbReference type="InterPro" id="IPR011047">
    <property type="entry name" value="Quinoprotein_ADH-like_sf"/>
</dbReference>
<dbReference type="PROSITE" id="PS50082">
    <property type="entry name" value="WD_REPEATS_2"/>
    <property type="match status" value="1"/>
</dbReference>
<dbReference type="SMART" id="SM00320">
    <property type="entry name" value="WD40"/>
    <property type="match status" value="3"/>
</dbReference>
<evidence type="ECO:0000256" key="2">
    <source>
        <dbReference type="SAM" id="SignalP"/>
    </source>
</evidence>